<protein>
    <submittedName>
        <fullName evidence="2">Uncharacterized protein</fullName>
    </submittedName>
</protein>
<proteinExistence type="predicted"/>
<dbReference type="EMBL" id="CP128400">
    <property type="protein sequence ID" value="WJW68622.1"/>
    <property type="molecule type" value="Genomic_DNA"/>
</dbReference>
<feature type="region of interest" description="Disordered" evidence="1">
    <location>
        <begin position="1"/>
        <end position="20"/>
    </location>
</feature>
<organism evidence="2 4">
    <name type="scientific">Candidatus Chlorohelix allophototropha</name>
    <dbReference type="NCBI Taxonomy" id="3003348"/>
    <lineage>
        <taxon>Bacteria</taxon>
        <taxon>Bacillati</taxon>
        <taxon>Chloroflexota</taxon>
        <taxon>Chloroflexia</taxon>
        <taxon>Candidatus Chloroheliales</taxon>
        <taxon>Candidatus Chloroheliaceae</taxon>
        <taxon>Candidatus Chlorohelix</taxon>
    </lineage>
</organism>
<dbReference type="Proteomes" id="UP000521676">
    <property type="component" value="Unassembled WGS sequence"/>
</dbReference>
<dbReference type="RefSeq" id="WP_341470527.1">
    <property type="nucleotide sequence ID" value="NZ_CP128400.1"/>
</dbReference>
<evidence type="ECO:0000313" key="4">
    <source>
        <dbReference type="Proteomes" id="UP000521676"/>
    </source>
</evidence>
<gene>
    <name evidence="2" type="ORF">HXX08_22755</name>
    <name evidence="3" type="ORF">OZ401_004236</name>
</gene>
<dbReference type="Proteomes" id="UP001431572">
    <property type="component" value="Chromosome 2"/>
</dbReference>
<reference evidence="3" key="2">
    <citation type="journal article" date="2024" name="Nature">
        <title>Anoxygenic phototroph of the Chloroflexota uses a type I reaction centre.</title>
        <authorList>
            <person name="Tsuji J.M."/>
            <person name="Shaw N.A."/>
            <person name="Nagashima S."/>
            <person name="Venkiteswaran J.J."/>
            <person name="Schiff S.L."/>
            <person name="Watanabe T."/>
            <person name="Fukui M."/>
            <person name="Hanada S."/>
            <person name="Tank M."/>
            <person name="Neufeld J.D."/>
        </authorList>
    </citation>
    <scope>NUCLEOTIDE SEQUENCE</scope>
    <source>
        <strain evidence="3">L227-S17</strain>
    </source>
</reference>
<sequence length="76" mass="9011">MKSEFDHILTHSSDPQSSMREKVRELLSKGHKKEEILEELELLRADLQSRNMEQEEDIVLEIMDYLVGWCSPHMKL</sequence>
<dbReference type="EMBL" id="JACATZ010000003">
    <property type="protein sequence ID" value="NWJ48691.1"/>
    <property type="molecule type" value="Genomic_DNA"/>
</dbReference>
<evidence type="ECO:0000313" key="2">
    <source>
        <dbReference type="EMBL" id="NWJ48691.1"/>
    </source>
</evidence>
<evidence type="ECO:0000256" key="1">
    <source>
        <dbReference type="SAM" id="MobiDB-lite"/>
    </source>
</evidence>
<accession>A0A8T7M9G8</accession>
<name>A0A8T7M9G8_9CHLR</name>
<keyword evidence="5" id="KW-1185">Reference proteome</keyword>
<dbReference type="AlphaFoldDB" id="A0A8T7M9G8"/>
<reference evidence="2 4" key="1">
    <citation type="submission" date="2020-06" db="EMBL/GenBank/DDBJ databases">
        <title>Anoxygenic phototrophic Chloroflexota member uses a Type I reaction center.</title>
        <authorList>
            <person name="Tsuji J.M."/>
            <person name="Shaw N.A."/>
            <person name="Nagashima S."/>
            <person name="Venkiteswaran J."/>
            <person name="Schiff S.L."/>
            <person name="Hanada S."/>
            <person name="Tank M."/>
            <person name="Neufeld J.D."/>
        </authorList>
    </citation>
    <scope>NUCLEOTIDE SEQUENCE [LARGE SCALE GENOMIC DNA]</scope>
    <source>
        <strain evidence="2">L227-S17</strain>
    </source>
</reference>
<evidence type="ECO:0000313" key="3">
    <source>
        <dbReference type="EMBL" id="WJW68622.1"/>
    </source>
</evidence>
<evidence type="ECO:0000313" key="5">
    <source>
        <dbReference type="Proteomes" id="UP001431572"/>
    </source>
</evidence>